<evidence type="ECO:0000313" key="1">
    <source>
        <dbReference type="EMBL" id="KAI6653464.1"/>
    </source>
</evidence>
<dbReference type="Proteomes" id="UP001165289">
    <property type="component" value="Unassembled WGS sequence"/>
</dbReference>
<dbReference type="AlphaFoldDB" id="A0AAV7JYB2"/>
<protein>
    <submittedName>
        <fullName evidence="1">Uncharacterized protein</fullName>
    </submittedName>
</protein>
<reference evidence="1 2" key="1">
    <citation type="journal article" date="2023" name="BMC Biol.">
        <title>The compact genome of the sponge Oopsacas minuta (Hexactinellida) is lacking key metazoan core genes.</title>
        <authorList>
            <person name="Santini S."/>
            <person name="Schenkelaars Q."/>
            <person name="Jourda C."/>
            <person name="Duchesne M."/>
            <person name="Belahbib H."/>
            <person name="Rocher C."/>
            <person name="Selva M."/>
            <person name="Riesgo A."/>
            <person name="Vervoort M."/>
            <person name="Leys S.P."/>
            <person name="Kodjabachian L."/>
            <person name="Le Bivic A."/>
            <person name="Borchiellini C."/>
            <person name="Claverie J.M."/>
            <person name="Renard E."/>
        </authorList>
    </citation>
    <scope>NUCLEOTIDE SEQUENCE [LARGE SCALE GENOMIC DNA]</scope>
    <source>
        <strain evidence="1">SPO-2</strain>
    </source>
</reference>
<proteinExistence type="predicted"/>
<comment type="caution">
    <text evidence="1">The sequence shown here is derived from an EMBL/GenBank/DDBJ whole genome shotgun (WGS) entry which is preliminary data.</text>
</comment>
<accession>A0AAV7JYB2</accession>
<keyword evidence="2" id="KW-1185">Reference proteome</keyword>
<dbReference type="EMBL" id="JAKMXF010000277">
    <property type="protein sequence ID" value="KAI6653464.1"/>
    <property type="molecule type" value="Genomic_DNA"/>
</dbReference>
<gene>
    <name evidence="1" type="ORF">LOD99_3683</name>
</gene>
<organism evidence="1 2">
    <name type="scientific">Oopsacas minuta</name>
    <dbReference type="NCBI Taxonomy" id="111878"/>
    <lineage>
        <taxon>Eukaryota</taxon>
        <taxon>Metazoa</taxon>
        <taxon>Porifera</taxon>
        <taxon>Hexactinellida</taxon>
        <taxon>Hexasterophora</taxon>
        <taxon>Lyssacinosida</taxon>
        <taxon>Leucopsacidae</taxon>
        <taxon>Oopsacas</taxon>
    </lineage>
</organism>
<name>A0AAV7JYB2_9METZ</name>
<sequence>MPLCVVENSSVLLLVHSLNDRYTVASSYKLRKGVNVSIQAMEKLISSSRIVTLTIDGYSSRRGEFHSPSLAINNNEVEVGKQSCAYWNDNDSNLLKACGNEMELNCVDD</sequence>
<evidence type="ECO:0000313" key="2">
    <source>
        <dbReference type="Proteomes" id="UP001165289"/>
    </source>
</evidence>